<protein>
    <submittedName>
        <fullName evidence="3">SP-containing membrane protein</fullName>
    </submittedName>
</protein>
<gene>
    <name evidence="3" type="ORF">VNE69_06188</name>
</gene>
<name>A0AAX4JCZ1_9MICR</name>
<dbReference type="Proteomes" id="UP001334084">
    <property type="component" value="Chromosome 6"/>
</dbReference>
<dbReference type="AlphaFoldDB" id="A0AAX4JCZ1"/>
<feature type="transmembrane region" description="Helical" evidence="2">
    <location>
        <begin position="369"/>
        <end position="391"/>
    </location>
</feature>
<feature type="region of interest" description="Disordered" evidence="1">
    <location>
        <begin position="300"/>
        <end position="321"/>
    </location>
</feature>
<dbReference type="KEGG" id="vnx:VNE69_06188"/>
<keyword evidence="2" id="KW-0472">Membrane</keyword>
<accession>A0AAX4JCZ1</accession>
<evidence type="ECO:0000313" key="3">
    <source>
        <dbReference type="EMBL" id="WUR03875.1"/>
    </source>
</evidence>
<dbReference type="GeneID" id="90541685"/>
<evidence type="ECO:0000256" key="1">
    <source>
        <dbReference type="SAM" id="MobiDB-lite"/>
    </source>
</evidence>
<evidence type="ECO:0000256" key="2">
    <source>
        <dbReference type="SAM" id="Phobius"/>
    </source>
</evidence>
<evidence type="ECO:0000313" key="4">
    <source>
        <dbReference type="Proteomes" id="UP001334084"/>
    </source>
</evidence>
<proteinExistence type="predicted"/>
<reference evidence="3" key="1">
    <citation type="journal article" date="2024" name="BMC Genomics">
        <title>Functional annotation of a divergent genome using sequence and structure-based similarity.</title>
        <authorList>
            <person name="Svedberg D."/>
            <person name="Winiger R.R."/>
            <person name="Berg A."/>
            <person name="Sharma H."/>
            <person name="Tellgren-Roth C."/>
            <person name="Debrunner-Vossbrinck B.A."/>
            <person name="Vossbrinck C.R."/>
            <person name="Barandun J."/>
        </authorList>
    </citation>
    <scope>NUCLEOTIDE SEQUENCE</scope>
    <source>
        <strain evidence="3">Illinois isolate</strain>
    </source>
</reference>
<keyword evidence="2" id="KW-1133">Transmembrane helix</keyword>
<keyword evidence="4" id="KW-1185">Reference proteome</keyword>
<sequence length="419" mass="49232">MTTILYFIQLFSLRFISIKSSNDQIFEINNIMRIEDDQLCDILVNYTKNTNLLIDAVFNFAELVWFNLINHNIFCDILKRNNLVYIFEKRRAVLKNDYLEKVFRKFGIGRDVNLKLTPLTFIEDKFIENIVQETLNIYKSIHLCYKDIINRFNPIIDTIQIIIDQKLCFKSNNISEYPFAIFKVCKGILTRYDKCIDKEEKWYVVKMMKKYQRNMENAECADNLSFINTTFSYHKNLDNSSYSIFENFTNPTYNVSEDLTNTTFNTFEVLTDTTLDTIDNYTNTPSVAYDNYPTPTLNKIDDSTNTPSSAYDDNNTSSLNTFNDPADNSTTVFEELTYSTSSYSNLTEKSNTTLKSNNYDTSIGFNQNWMLLLIVIILSIIALVCIIYTVYKLSPWCKKYKVERFENNHFYETLKLRDL</sequence>
<keyword evidence="2" id="KW-0812">Transmembrane</keyword>
<organism evidence="3 4">
    <name type="scientific">Vairimorpha necatrix</name>
    <dbReference type="NCBI Taxonomy" id="6039"/>
    <lineage>
        <taxon>Eukaryota</taxon>
        <taxon>Fungi</taxon>
        <taxon>Fungi incertae sedis</taxon>
        <taxon>Microsporidia</taxon>
        <taxon>Nosematidae</taxon>
        <taxon>Vairimorpha</taxon>
    </lineage>
</organism>
<dbReference type="EMBL" id="CP142731">
    <property type="protein sequence ID" value="WUR03875.1"/>
    <property type="molecule type" value="Genomic_DNA"/>
</dbReference>
<dbReference type="RefSeq" id="XP_065330020.1">
    <property type="nucleotide sequence ID" value="XM_065473948.1"/>
</dbReference>